<evidence type="ECO:0000256" key="8">
    <source>
        <dbReference type="ARBA" id="ARBA00023136"/>
    </source>
</evidence>
<comment type="caution">
    <text evidence="12">The sequence shown here is derived from an EMBL/GenBank/DDBJ whole genome shotgun (WGS) entry which is preliminary data.</text>
</comment>
<sequence>MTVTNQRRLIRALTAALLAIAGGSALWSVSDAGSESITGTDAVAVQIPSSSASNGRLPRSADATNDPAVTTMDWSLPLQQPLVDPPPPKPSPPPPRVTPTPKPKPSPPPQPELGWTLEGTILDDDRSVAILTDRDGKTDIRGVGETVQLHPPGVTVRAIESDVVTLDREGRPSTVKLKQSFSSKAGSEPNRPRRRNR</sequence>
<feature type="region of interest" description="Disordered" evidence="9">
    <location>
        <begin position="165"/>
        <end position="197"/>
    </location>
</feature>
<keyword evidence="8" id="KW-0472">Membrane</keyword>
<feature type="domain" description="Type II secretion system protein GspC N-terminal" evidence="11">
    <location>
        <begin position="104"/>
        <end position="175"/>
    </location>
</feature>
<evidence type="ECO:0000256" key="4">
    <source>
        <dbReference type="ARBA" id="ARBA00022519"/>
    </source>
</evidence>
<evidence type="ECO:0000256" key="7">
    <source>
        <dbReference type="ARBA" id="ARBA00022989"/>
    </source>
</evidence>
<keyword evidence="4" id="KW-0997">Cell inner membrane</keyword>
<feature type="region of interest" description="Disordered" evidence="9">
    <location>
        <begin position="49"/>
        <end position="68"/>
    </location>
</feature>
<comment type="subcellular location">
    <subcellularLocation>
        <location evidence="1">Cell inner membrane</location>
    </subcellularLocation>
</comment>
<name>A0A5M6D196_9BACT</name>
<keyword evidence="10" id="KW-0732">Signal</keyword>
<evidence type="ECO:0000256" key="2">
    <source>
        <dbReference type="ARBA" id="ARBA00022448"/>
    </source>
</evidence>
<dbReference type="GO" id="GO:0015031">
    <property type="term" value="P:protein transport"/>
    <property type="evidence" value="ECO:0007669"/>
    <property type="project" value="UniProtKB-KW"/>
</dbReference>
<evidence type="ECO:0000256" key="1">
    <source>
        <dbReference type="ARBA" id="ARBA00004533"/>
    </source>
</evidence>
<evidence type="ECO:0000256" key="5">
    <source>
        <dbReference type="ARBA" id="ARBA00022692"/>
    </source>
</evidence>
<dbReference type="Proteomes" id="UP000324479">
    <property type="component" value="Unassembled WGS sequence"/>
</dbReference>
<dbReference type="Gene3D" id="2.30.30.830">
    <property type="match status" value="1"/>
</dbReference>
<keyword evidence="13" id="KW-1185">Reference proteome</keyword>
<feature type="signal peptide" evidence="10">
    <location>
        <begin position="1"/>
        <end position="27"/>
    </location>
</feature>
<dbReference type="GO" id="GO:0005886">
    <property type="term" value="C:plasma membrane"/>
    <property type="evidence" value="ECO:0007669"/>
    <property type="project" value="UniProtKB-SubCell"/>
</dbReference>
<gene>
    <name evidence="12" type="ORF">FYK55_19515</name>
</gene>
<dbReference type="EMBL" id="VWOX01000011">
    <property type="protein sequence ID" value="KAA5541083.1"/>
    <property type="molecule type" value="Genomic_DNA"/>
</dbReference>
<evidence type="ECO:0000313" key="13">
    <source>
        <dbReference type="Proteomes" id="UP000324479"/>
    </source>
</evidence>
<evidence type="ECO:0000259" key="11">
    <source>
        <dbReference type="Pfam" id="PF11356"/>
    </source>
</evidence>
<keyword evidence="3" id="KW-1003">Cell membrane</keyword>
<accession>A0A5M6D196</accession>
<reference evidence="12 13" key="1">
    <citation type="submission" date="2019-08" db="EMBL/GenBank/DDBJ databases">
        <authorList>
            <person name="Dhanesh K."/>
            <person name="Kumar G."/>
            <person name="Sasikala C."/>
            <person name="Venkata Ramana C."/>
        </authorList>
    </citation>
    <scope>NUCLEOTIDE SEQUENCE [LARGE SCALE GENOMIC DNA]</scope>
    <source>
        <strain evidence="12 13">JC645</strain>
    </source>
</reference>
<feature type="compositionally biased region" description="Polar residues" evidence="9">
    <location>
        <begin position="176"/>
        <end position="185"/>
    </location>
</feature>
<evidence type="ECO:0000256" key="3">
    <source>
        <dbReference type="ARBA" id="ARBA00022475"/>
    </source>
</evidence>
<keyword evidence="7" id="KW-1133">Transmembrane helix</keyword>
<evidence type="ECO:0000313" key="12">
    <source>
        <dbReference type="EMBL" id="KAA5541083.1"/>
    </source>
</evidence>
<dbReference type="AlphaFoldDB" id="A0A5M6D196"/>
<feature type="chain" id="PRO_5024462719" description="Type II secretion system protein GspC N-terminal domain-containing protein" evidence="10">
    <location>
        <begin position="28"/>
        <end position="197"/>
    </location>
</feature>
<keyword evidence="6" id="KW-0653">Protein transport</keyword>
<dbReference type="Pfam" id="PF11356">
    <property type="entry name" value="T2SSC"/>
    <property type="match status" value="1"/>
</dbReference>
<dbReference type="InterPro" id="IPR024961">
    <property type="entry name" value="T2SS_GspC_N"/>
</dbReference>
<evidence type="ECO:0000256" key="6">
    <source>
        <dbReference type="ARBA" id="ARBA00022927"/>
    </source>
</evidence>
<keyword evidence="2" id="KW-0813">Transport</keyword>
<evidence type="ECO:0000256" key="10">
    <source>
        <dbReference type="SAM" id="SignalP"/>
    </source>
</evidence>
<protein>
    <recommendedName>
        <fullName evidence="11">Type II secretion system protein GspC N-terminal domain-containing protein</fullName>
    </recommendedName>
</protein>
<keyword evidence="5" id="KW-0812">Transmembrane</keyword>
<feature type="region of interest" description="Disordered" evidence="9">
    <location>
        <begin position="78"/>
        <end position="115"/>
    </location>
</feature>
<feature type="compositionally biased region" description="Pro residues" evidence="9">
    <location>
        <begin position="83"/>
        <end position="111"/>
    </location>
</feature>
<organism evidence="12 13">
    <name type="scientific">Roseiconus nitratireducens</name>
    <dbReference type="NCBI Taxonomy" id="2605748"/>
    <lineage>
        <taxon>Bacteria</taxon>
        <taxon>Pseudomonadati</taxon>
        <taxon>Planctomycetota</taxon>
        <taxon>Planctomycetia</taxon>
        <taxon>Pirellulales</taxon>
        <taxon>Pirellulaceae</taxon>
        <taxon>Roseiconus</taxon>
    </lineage>
</organism>
<proteinExistence type="predicted"/>
<evidence type="ECO:0000256" key="9">
    <source>
        <dbReference type="SAM" id="MobiDB-lite"/>
    </source>
</evidence>